<proteinExistence type="predicted"/>
<keyword evidence="3" id="KW-1185">Reference proteome</keyword>
<dbReference type="PIRSF" id="PIRSF031644">
    <property type="entry name" value="UCP031644"/>
    <property type="match status" value="1"/>
</dbReference>
<comment type="caution">
    <text evidence="2">The sequence shown here is derived from an EMBL/GenBank/DDBJ whole genome shotgun (WGS) entry which is preliminary data.</text>
</comment>
<evidence type="ECO:0000259" key="1">
    <source>
        <dbReference type="Pfam" id="PF06445"/>
    </source>
</evidence>
<accession>A0A327VWW2</accession>
<dbReference type="Gene3D" id="3.20.80.10">
    <property type="entry name" value="Regulatory factor, effector binding domain"/>
    <property type="match status" value="1"/>
</dbReference>
<dbReference type="SUPFAM" id="SSF55136">
    <property type="entry name" value="Probable bacterial effector-binding domain"/>
    <property type="match status" value="1"/>
</dbReference>
<dbReference type="OrthoDB" id="4772335at2"/>
<dbReference type="Proteomes" id="UP000249819">
    <property type="component" value="Unassembled WGS sequence"/>
</dbReference>
<organism evidence="2 3">
    <name type="scientific">Chitinophaga dinghuensis</name>
    <dbReference type="NCBI Taxonomy" id="1539050"/>
    <lineage>
        <taxon>Bacteria</taxon>
        <taxon>Pseudomonadati</taxon>
        <taxon>Bacteroidota</taxon>
        <taxon>Chitinophagia</taxon>
        <taxon>Chitinophagales</taxon>
        <taxon>Chitinophagaceae</taxon>
        <taxon>Chitinophaga</taxon>
    </lineage>
</organism>
<protein>
    <recommendedName>
        <fullName evidence="1">GyrI-like small molecule binding domain-containing protein</fullName>
    </recommendedName>
</protein>
<dbReference type="EMBL" id="QLMA01000009">
    <property type="protein sequence ID" value="RAJ75671.1"/>
    <property type="molecule type" value="Genomic_DNA"/>
</dbReference>
<feature type="domain" description="GyrI-like small molecule binding" evidence="1">
    <location>
        <begin position="20"/>
        <end position="193"/>
    </location>
</feature>
<reference evidence="2 3" key="1">
    <citation type="submission" date="2018-06" db="EMBL/GenBank/DDBJ databases">
        <title>Genomic Encyclopedia of Archaeal and Bacterial Type Strains, Phase II (KMG-II): from individual species to whole genera.</title>
        <authorList>
            <person name="Goeker M."/>
        </authorList>
    </citation>
    <scope>NUCLEOTIDE SEQUENCE [LARGE SCALE GENOMIC DNA]</scope>
    <source>
        <strain evidence="2 3">DSM 29821</strain>
    </source>
</reference>
<evidence type="ECO:0000313" key="2">
    <source>
        <dbReference type="EMBL" id="RAJ75671.1"/>
    </source>
</evidence>
<dbReference type="InterPro" id="IPR029442">
    <property type="entry name" value="GyrI-like"/>
</dbReference>
<sequence length="200" mass="22952">MDKLDLTKAYKSYYTAGSAVELVNIEDAQFLSITGQGDPDGPGFSEDVEALYTVAYGIKFLNKQEGRDFVVSKLEGYWWVEDTTVDPLTVPRSQWYYELVIRVPDTVTHPQFIQSVTGAEKKKNNRRLRAVDIKHMEGGRAIQIMHVGPFSEEPVSLEKMESFMRSRHLQFKGRHHEIYLSDFRKTAPEKLKTILRHAVA</sequence>
<name>A0A327VWW2_9BACT</name>
<dbReference type="InterPro" id="IPR011256">
    <property type="entry name" value="Reg_factor_effector_dom_sf"/>
</dbReference>
<dbReference type="RefSeq" id="WP_111594822.1">
    <property type="nucleotide sequence ID" value="NZ_QLMA01000009.1"/>
</dbReference>
<evidence type="ECO:0000313" key="3">
    <source>
        <dbReference type="Proteomes" id="UP000249819"/>
    </source>
</evidence>
<dbReference type="InterPro" id="IPR008319">
    <property type="entry name" value="GyrI-like_CCH_Lin2189-like"/>
</dbReference>
<dbReference type="AlphaFoldDB" id="A0A327VWW2"/>
<dbReference type="Pfam" id="PF06445">
    <property type="entry name" value="GyrI-like"/>
    <property type="match status" value="1"/>
</dbReference>
<gene>
    <name evidence="2" type="ORF">CLV59_109285</name>
</gene>